<dbReference type="Pfam" id="PF11199">
    <property type="entry name" value="DUF2891"/>
    <property type="match status" value="1"/>
</dbReference>
<sequence length="350" mass="40072">MKKLLLLLSLLLATNAWTAIDRADLSVEQAGNLLQLPLACAETEYPNKLSQTLRSNKDLASPRNLHPAFYGCFDWHSAVHGHWSMVRLLKEFPNVVGNAEASAILQRHITPENIAKDIDYLRANTSWERPYGWNWLLKLVLELQDWKDPIATPMTTALKPLAEELSKMYVSYLPKLVYPIRVGEHTNTAFGLTFAWDYAVQFEDIPLQMAIKQRAHHFYLQDKNCPISWEPSGYDFLSPCLEEIDLMRRVLPKEKFMVWLNNFLPELMSPSFDLSVGQVSDRTDGKLVHLDGLNFSRAWVFYELAEQYPELGHLKNLADRHIEHSLPNLVGDSYEGGHWLGSFAINALLP</sequence>
<dbReference type="EMBL" id="UINC01049010">
    <property type="protein sequence ID" value="SVB60244.1"/>
    <property type="molecule type" value="Genomic_DNA"/>
</dbReference>
<evidence type="ECO:0000313" key="1">
    <source>
        <dbReference type="EMBL" id="SVB60244.1"/>
    </source>
</evidence>
<name>A0A382FD73_9ZZZZ</name>
<accession>A0A382FD73</accession>
<evidence type="ECO:0008006" key="2">
    <source>
        <dbReference type="Google" id="ProtNLM"/>
    </source>
</evidence>
<reference evidence="1" key="1">
    <citation type="submission" date="2018-05" db="EMBL/GenBank/DDBJ databases">
        <authorList>
            <person name="Lanie J.A."/>
            <person name="Ng W.-L."/>
            <person name="Kazmierczak K.M."/>
            <person name="Andrzejewski T.M."/>
            <person name="Davidsen T.M."/>
            <person name="Wayne K.J."/>
            <person name="Tettelin H."/>
            <person name="Glass J.I."/>
            <person name="Rusch D."/>
            <person name="Podicherti R."/>
            <person name="Tsui H.-C.T."/>
            <person name="Winkler M.E."/>
        </authorList>
    </citation>
    <scope>NUCLEOTIDE SEQUENCE</scope>
</reference>
<dbReference type="InterPro" id="IPR021365">
    <property type="entry name" value="DUF2891"/>
</dbReference>
<organism evidence="1">
    <name type="scientific">marine metagenome</name>
    <dbReference type="NCBI Taxonomy" id="408172"/>
    <lineage>
        <taxon>unclassified sequences</taxon>
        <taxon>metagenomes</taxon>
        <taxon>ecological metagenomes</taxon>
    </lineage>
</organism>
<protein>
    <recommendedName>
        <fullName evidence="2">DUF2891 domain-containing protein</fullName>
    </recommendedName>
</protein>
<dbReference type="AlphaFoldDB" id="A0A382FD73"/>
<proteinExistence type="predicted"/>
<gene>
    <name evidence="1" type="ORF">METZ01_LOCUS213098</name>
</gene>